<dbReference type="Pfam" id="PF13510">
    <property type="entry name" value="Fer2_4"/>
    <property type="match status" value="1"/>
</dbReference>
<dbReference type="CDD" id="cd00207">
    <property type="entry name" value="fer2"/>
    <property type="match status" value="1"/>
</dbReference>
<keyword evidence="4 12" id="KW-0001">2Fe-2S</keyword>
<dbReference type="GO" id="GO:0016651">
    <property type="term" value="F:oxidoreductase activity, acting on NAD(P)H"/>
    <property type="evidence" value="ECO:0007669"/>
    <property type="project" value="InterPro"/>
</dbReference>
<dbReference type="Gene3D" id="3.40.228.10">
    <property type="entry name" value="Dimethylsulfoxide Reductase, domain 2"/>
    <property type="match status" value="1"/>
</dbReference>
<dbReference type="PROSITE" id="PS00641">
    <property type="entry name" value="COMPLEX1_75K_1"/>
    <property type="match status" value="1"/>
</dbReference>
<dbReference type="PANTHER" id="PTHR43105:SF13">
    <property type="entry name" value="NADH-UBIQUINONE OXIDOREDUCTASE 75 KDA SUBUNIT, MITOCHONDRIAL"/>
    <property type="match status" value="1"/>
</dbReference>
<protein>
    <recommendedName>
        <fullName evidence="12">NADH-quinone oxidoreductase</fullName>
        <ecNumber evidence="12">7.1.1.-</ecNumber>
    </recommendedName>
</protein>
<evidence type="ECO:0000259" key="15">
    <source>
        <dbReference type="PROSITE" id="PS51839"/>
    </source>
</evidence>
<dbReference type="Pfam" id="PF10588">
    <property type="entry name" value="NADH-G_4Fe-4S_3"/>
    <property type="match status" value="1"/>
</dbReference>
<accession>A0A4Y4CU84</accession>
<dbReference type="PROSITE" id="PS00642">
    <property type="entry name" value="COMPLEX1_75K_2"/>
    <property type="match status" value="1"/>
</dbReference>
<dbReference type="AlphaFoldDB" id="A0A4Y4CU84"/>
<dbReference type="InterPro" id="IPR006963">
    <property type="entry name" value="Mopterin_OxRdtase_4Fe-4S_dom"/>
</dbReference>
<evidence type="ECO:0000256" key="4">
    <source>
        <dbReference type="ARBA" id="ARBA00022714"/>
    </source>
</evidence>
<feature type="domain" description="4Fe-4S His(Cys)3-ligated-type" evidence="15">
    <location>
        <begin position="78"/>
        <end position="117"/>
    </location>
</feature>
<name>A0A4Y4CU84_ZOORA</name>
<dbReference type="RefSeq" id="WP_141349325.1">
    <property type="nucleotide sequence ID" value="NZ_BJNV01000007.1"/>
</dbReference>
<dbReference type="PANTHER" id="PTHR43105">
    <property type="entry name" value="RESPIRATORY NITRATE REDUCTASE"/>
    <property type="match status" value="1"/>
</dbReference>
<evidence type="ECO:0000259" key="13">
    <source>
        <dbReference type="PROSITE" id="PS51085"/>
    </source>
</evidence>
<dbReference type="PROSITE" id="PS51085">
    <property type="entry name" value="2FE2S_FER_2"/>
    <property type="match status" value="1"/>
</dbReference>
<evidence type="ECO:0000256" key="3">
    <source>
        <dbReference type="ARBA" id="ARBA00022485"/>
    </source>
</evidence>
<dbReference type="GO" id="GO:0043546">
    <property type="term" value="F:molybdopterin cofactor binding"/>
    <property type="evidence" value="ECO:0007669"/>
    <property type="project" value="InterPro"/>
</dbReference>
<keyword evidence="10 12" id="KW-0520">NAD</keyword>
<reference evidence="16 17" key="1">
    <citation type="submission" date="2019-06" db="EMBL/GenBank/DDBJ databases">
        <title>Whole genome shotgun sequence of Zoogloea ramigera NBRC 15342.</title>
        <authorList>
            <person name="Hosoyama A."/>
            <person name="Uohara A."/>
            <person name="Ohji S."/>
            <person name="Ichikawa N."/>
        </authorList>
    </citation>
    <scope>NUCLEOTIDE SEQUENCE [LARGE SCALE GENOMIC DNA]</scope>
    <source>
        <strain evidence="16 17">NBRC 15342</strain>
    </source>
</reference>
<dbReference type="InterPro" id="IPR000283">
    <property type="entry name" value="NADH_UbQ_OxRdtase_75kDa_su_CS"/>
</dbReference>
<sequence length="784" mass="84112">MLEIEIDGKQLQVSDGSTVMEAAATVGAYVPHFCYHKKLSIAANCRMCLVQVEKAPKPLPACATPVTNGMKVWTHSEQAVKAQKGVMEFLLINHPLDCPVCDQGGECQLQDLSVGYGGAQSRYEEEKRVVGNKNLGPLVSTDMTRCINCTRCVRFTTEIAGLMELGQAFRGEHAEIMPFVEKTVDSELSGNIIDLCPVGALTSKPFRFAARAWEMSRRKSISPHDSLGSNLIVQVKHDVVKRVLPLENEAVNECWLSDKDRFSYEGLNGEDRLKRPMVKQGGAWIETDWQTAMDYVVRGLKGIRADHGPESIGALGSPHSTLEELFLLQSVVRGLGSGNVDFRLRQSDFSADGRMKGAPWLGMSVSEIAGLDRLLIVGSFFRKDHPLVAQRVRQAVKKGLKVSAINPAFDDWQFALQNQLCVSPSEMSAALAKVLKALVEQGSAALSPEFQALVDSVQVDEQALAIARSLGSGRRVAVWMGNYAVQHQDGVALHALASEIARLSGGRFGVLGEAANSVGGYLAGAVPFGAVSGKNASEMLSTPLKAYVLLGIEPEFDLRDAVAARKAFGAAEMVVMLSAFKFEEALGYADVMLPVSPFTETGGAFVNCEGRTQSFHPVVKNTGDSRPAWKVLRVLGEALGLGNFDYESVDAVRAQILGASGSVDPFRLSNDIDIEPLNPAGVSQGLQRVADIPIHFADPLVRRSAPLQATKDSEAPFARISPATLKTLGLNAGDKVVVRSVSGSATVVVSEDEGVAAGCVRLAAAHSSTWALGSLNGEVSVERI</sequence>
<feature type="domain" description="4Fe-4S Mo/W bis-MGD-type" evidence="14">
    <location>
        <begin position="215"/>
        <end position="271"/>
    </location>
</feature>
<evidence type="ECO:0000256" key="10">
    <source>
        <dbReference type="ARBA" id="ARBA00023027"/>
    </source>
</evidence>
<dbReference type="GO" id="GO:0051537">
    <property type="term" value="F:2 iron, 2 sulfur cluster binding"/>
    <property type="evidence" value="ECO:0007669"/>
    <property type="project" value="UniProtKB-UniRule"/>
</dbReference>
<evidence type="ECO:0000256" key="1">
    <source>
        <dbReference type="ARBA" id="ARBA00001966"/>
    </source>
</evidence>
<organism evidence="16 17">
    <name type="scientific">Zoogloea ramigera</name>
    <dbReference type="NCBI Taxonomy" id="350"/>
    <lineage>
        <taxon>Bacteria</taxon>
        <taxon>Pseudomonadati</taxon>
        <taxon>Pseudomonadota</taxon>
        <taxon>Betaproteobacteria</taxon>
        <taxon>Rhodocyclales</taxon>
        <taxon>Zoogloeaceae</taxon>
        <taxon>Zoogloea</taxon>
    </lineage>
</organism>
<keyword evidence="6 12" id="KW-0479">Metal-binding</keyword>
<dbReference type="PROSITE" id="PS51839">
    <property type="entry name" value="4FE4S_HC3"/>
    <property type="match status" value="1"/>
</dbReference>
<dbReference type="InterPro" id="IPR019574">
    <property type="entry name" value="NADH_UbQ_OxRdtase_Gsu_4Fe4S-bd"/>
</dbReference>
<comment type="caution">
    <text evidence="16">The sequence shown here is derived from an EMBL/GenBank/DDBJ whole genome shotgun (WGS) entry which is preliminary data.</text>
</comment>
<dbReference type="CDD" id="cd02775">
    <property type="entry name" value="MopB_CT"/>
    <property type="match status" value="1"/>
</dbReference>
<dbReference type="Pfam" id="PF00384">
    <property type="entry name" value="Molybdopterin"/>
    <property type="match status" value="1"/>
</dbReference>
<keyword evidence="9 12" id="KW-0411">Iron-sulfur</keyword>
<dbReference type="GO" id="GO:0048038">
    <property type="term" value="F:quinone binding"/>
    <property type="evidence" value="ECO:0007669"/>
    <property type="project" value="UniProtKB-UniRule"/>
</dbReference>
<dbReference type="SUPFAM" id="SSF54292">
    <property type="entry name" value="2Fe-2S ferredoxin-like"/>
    <property type="match status" value="1"/>
</dbReference>
<dbReference type="GO" id="GO:0042773">
    <property type="term" value="P:ATP synthesis coupled electron transport"/>
    <property type="evidence" value="ECO:0007669"/>
    <property type="project" value="InterPro"/>
</dbReference>
<dbReference type="InterPro" id="IPR050123">
    <property type="entry name" value="Prok_molybdopt-oxidoreductase"/>
</dbReference>
<dbReference type="InterPro" id="IPR006656">
    <property type="entry name" value="Mopterin_OxRdtase"/>
</dbReference>
<dbReference type="GO" id="GO:0051539">
    <property type="term" value="F:4 iron, 4 sulfur cluster binding"/>
    <property type="evidence" value="ECO:0007669"/>
    <property type="project" value="UniProtKB-KW"/>
</dbReference>
<dbReference type="InterPro" id="IPR006657">
    <property type="entry name" value="MoPterin_dinucl-bd_dom"/>
</dbReference>
<dbReference type="InterPro" id="IPR009010">
    <property type="entry name" value="Asp_de-COase-like_dom_sf"/>
</dbReference>
<dbReference type="GO" id="GO:0046872">
    <property type="term" value="F:metal ion binding"/>
    <property type="evidence" value="ECO:0007669"/>
    <property type="project" value="UniProtKB-UniRule"/>
</dbReference>
<dbReference type="CDD" id="cd02772">
    <property type="entry name" value="MopB_NDH-1_NuoG2"/>
    <property type="match status" value="1"/>
</dbReference>
<dbReference type="NCBIfam" id="TIGR01973">
    <property type="entry name" value="NuoG"/>
    <property type="match status" value="1"/>
</dbReference>
<dbReference type="Pfam" id="PF22151">
    <property type="entry name" value="Fer4_NDSU1"/>
    <property type="match status" value="1"/>
</dbReference>
<comment type="cofactor">
    <cofactor evidence="1 12">
        <name>[4Fe-4S] cluster</name>
        <dbReference type="ChEBI" id="CHEBI:49883"/>
    </cofactor>
</comment>
<comment type="catalytic activity">
    <reaction evidence="11 12">
        <text>a quinone + NADH + 5 H(+)(in) = a quinol + NAD(+) + 4 H(+)(out)</text>
        <dbReference type="Rhea" id="RHEA:57888"/>
        <dbReference type="ChEBI" id="CHEBI:15378"/>
        <dbReference type="ChEBI" id="CHEBI:24646"/>
        <dbReference type="ChEBI" id="CHEBI:57540"/>
        <dbReference type="ChEBI" id="CHEBI:57945"/>
        <dbReference type="ChEBI" id="CHEBI:132124"/>
    </reaction>
</comment>
<proteinExistence type="inferred from homology"/>
<dbReference type="Gene3D" id="3.10.20.740">
    <property type="match status" value="1"/>
</dbReference>
<keyword evidence="8 12" id="KW-0408">Iron</keyword>
<keyword evidence="5 12" id="KW-0874">Quinone</keyword>
<dbReference type="Proteomes" id="UP000318422">
    <property type="component" value="Unassembled WGS sequence"/>
</dbReference>
<dbReference type="OrthoDB" id="7376058at2"/>
<dbReference type="PROSITE" id="PS00643">
    <property type="entry name" value="COMPLEX1_75K_3"/>
    <property type="match status" value="1"/>
</dbReference>
<dbReference type="Pfam" id="PF22117">
    <property type="entry name" value="Fer4_Nqo3"/>
    <property type="match status" value="1"/>
</dbReference>
<keyword evidence="17" id="KW-1185">Reference proteome</keyword>
<evidence type="ECO:0000256" key="11">
    <source>
        <dbReference type="ARBA" id="ARBA00047712"/>
    </source>
</evidence>
<feature type="domain" description="2Fe-2S ferredoxin-type" evidence="13">
    <location>
        <begin position="1"/>
        <end position="78"/>
    </location>
</feature>
<dbReference type="Pfam" id="PF01568">
    <property type="entry name" value="Molydop_binding"/>
    <property type="match status" value="1"/>
</dbReference>
<dbReference type="InterPro" id="IPR001041">
    <property type="entry name" value="2Fe-2S_ferredoxin-type"/>
</dbReference>
<comment type="cofactor">
    <cofactor evidence="12">
        <name>[2Fe-2S] cluster</name>
        <dbReference type="ChEBI" id="CHEBI:190135"/>
    </cofactor>
    <text evidence="12">Binds 1 [2Fe-2S] cluster per subunit.</text>
</comment>
<evidence type="ECO:0000256" key="2">
    <source>
        <dbReference type="ARBA" id="ARBA00005404"/>
    </source>
</evidence>
<dbReference type="Gene3D" id="2.40.40.20">
    <property type="match status" value="1"/>
</dbReference>
<evidence type="ECO:0000256" key="6">
    <source>
        <dbReference type="ARBA" id="ARBA00022723"/>
    </source>
</evidence>
<dbReference type="EMBL" id="BJNV01000007">
    <property type="protein sequence ID" value="GEC94577.1"/>
    <property type="molecule type" value="Genomic_DNA"/>
</dbReference>
<evidence type="ECO:0000256" key="9">
    <source>
        <dbReference type="ARBA" id="ARBA00023014"/>
    </source>
</evidence>
<dbReference type="SUPFAM" id="SSF54862">
    <property type="entry name" value="4Fe-4S ferredoxins"/>
    <property type="match status" value="1"/>
</dbReference>
<evidence type="ECO:0000256" key="5">
    <source>
        <dbReference type="ARBA" id="ARBA00022719"/>
    </source>
</evidence>
<dbReference type="FunFam" id="3.30.70.20:FF:000002">
    <property type="entry name" value="NADH-ubiquinone oxidoreductase 75 kDa subunit"/>
    <property type="match status" value="1"/>
</dbReference>
<dbReference type="FunFam" id="3.10.20.740:FF:000001">
    <property type="entry name" value="NADH-quinone oxidoreductase subunit G"/>
    <property type="match status" value="1"/>
</dbReference>
<evidence type="ECO:0000256" key="12">
    <source>
        <dbReference type="RuleBase" id="RU003525"/>
    </source>
</evidence>
<dbReference type="GO" id="GO:0008137">
    <property type="term" value="F:NADH dehydrogenase (ubiquinone) activity"/>
    <property type="evidence" value="ECO:0007669"/>
    <property type="project" value="UniProtKB-UniRule"/>
</dbReference>
<comment type="function">
    <text evidence="12">NDH-1 shuttles electrons from NADH, via FMN and iron-sulfur (Fe-S) centers, to quinones in the respiratory chain. Couples the redox reaction to proton translocation (for every two electrons transferred, four hydrogen ions are translocated across the cytoplasmic membrane), and thus conserves the redox energy in a proton gradient.</text>
</comment>
<keyword evidence="7 12" id="KW-1278">Translocase</keyword>
<comment type="similarity">
    <text evidence="2 12">Belongs to the complex I 75 kDa subunit family.</text>
</comment>
<dbReference type="Gene3D" id="3.30.70.20">
    <property type="match status" value="1"/>
</dbReference>
<dbReference type="Gene3D" id="3.40.50.740">
    <property type="match status" value="2"/>
</dbReference>
<dbReference type="InterPro" id="IPR036010">
    <property type="entry name" value="2Fe-2S_ferredoxin-like_sf"/>
</dbReference>
<dbReference type="SUPFAM" id="SSF50692">
    <property type="entry name" value="ADC-like"/>
    <property type="match status" value="1"/>
</dbReference>
<dbReference type="GO" id="GO:0016020">
    <property type="term" value="C:membrane"/>
    <property type="evidence" value="ECO:0007669"/>
    <property type="project" value="InterPro"/>
</dbReference>
<evidence type="ECO:0000256" key="8">
    <source>
        <dbReference type="ARBA" id="ARBA00023004"/>
    </source>
</evidence>
<evidence type="ECO:0000313" key="16">
    <source>
        <dbReference type="EMBL" id="GEC94577.1"/>
    </source>
</evidence>
<evidence type="ECO:0000259" key="14">
    <source>
        <dbReference type="PROSITE" id="PS51669"/>
    </source>
</evidence>
<gene>
    <name evidence="16" type="ORF">ZRA01_06500</name>
</gene>
<dbReference type="EC" id="7.1.1.-" evidence="12"/>
<dbReference type="SMART" id="SM00929">
    <property type="entry name" value="NADH-G_4Fe-4S_3"/>
    <property type="match status" value="1"/>
</dbReference>
<evidence type="ECO:0000256" key="7">
    <source>
        <dbReference type="ARBA" id="ARBA00022967"/>
    </source>
</evidence>
<dbReference type="InterPro" id="IPR010228">
    <property type="entry name" value="NADH_UbQ_OxRdtase_Gsu"/>
</dbReference>
<evidence type="ECO:0000313" key="17">
    <source>
        <dbReference type="Proteomes" id="UP000318422"/>
    </source>
</evidence>
<dbReference type="SUPFAM" id="SSF53706">
    <property type="entry name" value="Formate dehydrogenase/DMSO reductase, domains 1-3"/>
    <property type="match status" value="1"/>
</dbReference>
<keyword evidence="3 12" id="KW-0004">4Fe-4S</keyword>
<dbReference type="GO" id="GO:1990204">
    <property type="term" value="C:oxidoreductase complex"/>
    <property type="evidence" value="ECO:0007669"/>
    <property type="project" value="UniProtKB-ARBA"/>
</dbReference>
<dbReference type="PROSITE" id="PS51669">
    <property type="entry name" value="4FE4S_MOW_BIS_MGD"/>
    <property type="match status" value="1"/>
</dbReference>
<dbReference type="InterPro" id="IPR054351">
    <property type="entry name" value="NADH_UbQ_OxRdtase_ferredoxin"/>
</dbReference>